<proteinExistence type="predicted"/>
<evidence type="ECO:0000313" key="2">
    <source>
        <dbReference type="EMBL" id="KAF7922063.1"/>
    </source>
</evidence>
<protein>
    <submittedName>
        <fullName evidence="2">Uncharacterized protein</fullName>
    </submittedName>
</protein>
<reference evidence="2 3" key="1">
    <citation type="journal article" date="2020" name="Genome Biol. Evol.">
        <title>Comparative genomics of Sclerotiniaceae.</title>
        <authorList>
            <person name="Valero Jimenez C.A."/>
            <person name="Steentjes M."/>
            <person name="Scholten O.E."/>
            <person name="Van Kan J.A.L."/>
        </authorList>
    </citation>
    <scope>NUCLEOTIDE SEQUENCE [LARGE SCALE GENOMIC DNA]</scope>
    <source>
        <strain evidence="2 3">B1</strain>
    </source>
</reference>
<dbReference type="RefSeq" id="XP_038807763.1">
    <property type="nucleotide sequence ID" value="XM_038955897.1"/>
</dbReference>
<evidence type="ECO:0000313" key="3">
    <source>
        <dbReference type="Proteomes" id="UP000783213"/>
    </source>
</evidence>
<dbReference type="EMBL" id="RCSX01000021">
    <property type="protein sequence ID" value="KAF7922063.1"/>
    <property type="molecule type" value="Genomic_DNA"/>
</dbReference>
<dbReference type="Proteomes" id="UP000783213">
    <property type="component" value="Unassembled WGS sequence"/>
</dbReference>
<comment type="caution">
    <text evidence="2">The sequence shown here is derived from an EMBL/GenBank/DDBJ whole genome shotgun (WGS) entry which is preliminary data.</text>
</comment>
<accession>A0ABQ7IEX3</accession>
<organism evidence="2 3">
    <name type="scientific">Botrytis deweyae</name>
    <dbReference type="NCBI Taxonomy" id="2478750"/>
    <lineage>
        <taxon>Eukaryota</taxon>
        <taxon>Fungi</taxon>
        <taxon>Dikarya</taxon>
        <taxon>Ascomycota</taxon>
        <taxon>Pezizomycotina</taxon>
        <taxon>Leotiomycetes</taxon>
        <taxon>Helotiales</taxon>
        <taxon>Sclerotiniaceae</taxon>
        <taxon>Botrytis</taxon>
    </lineage>
</organism>
<name>A0ABQ7IEX3_9HELO</name>
<dbReference type="GeneID" id="62235047"/>
<evidence type="ECO:0000256" key="1">
    <source>
        <dbReference type="SAM" id="MobiDB-lite"/>
    </source>
</evidence>
<feature type="region of interest" description="Disordered" evidence="1">
    <location>
        <begin position="1"/>
        <end position="37"/>
    </location>
</feature>
<gene>
    <name evidence="2" type="ORF">EAE98_008274</name>
</gene>
<sequence length="133" mass="15232">MKDIREFSRGTNEPVSFQAHDPAQIQTHSPAVAATSDLRPSSDIYEVMKDIKELTRGTYELMKEMRDLARKSRNLCLETRDLARFQTQITAGQLSLAMSDKVEERTGKTQHTTEELESYIDALREEIRRRSGA</sequence>
<keyword evidence="3" id="KW-1185">Reference proteome</keyword>